<proteinExistence type="predicted"/>
<sequence>MVLALFFDLTDTLQDFDWNKQWNLLQEVIMKEAGDEVPIELLKKYYQQTYDFYRIGKIKNDFEFFDLIFRQLAMNISNKQIEKIVDRHLEIRKEFTSLPEKYDKTLIELAKHFKLAIVSSGVWPWGDYDFEKIFCFPMKKHFDLIVNSYEEGYLKDSGKLFDIALEKMGFDAKEVAYVGNSYEKDVLLAKQYGMKTIFLNKKNESLQGDITITKLSDLVEIIDQVKLI</sequence>
<evidence type="ECO:0000313" key="5">
    <source>
        <dbReference type="Proteomes" id="UP000722459"/>
    </source>
</evidence>
<organism evidence="4 5">
    <name type="scientific">Candidatus Iainarchaeum sp</name>
    <dbReference type="NCBI Taxonomy" id="3101447"/>
    <lineage>
        <taxon>Archaea</taxon>
        <taxon>Candidatus Iainarchaeota</taxon>
        <taxon>Candidatus Iainarchaeia</taxon>
        <taxon>Candidatus Iainarchaeales</taxon>
        <taxon>Candidatus Iainarchaeaceae</taxon>
        <taxon>Candidatus Iainarchaeum</taxon>
    </lineage>
</organism>
<name>A0A8T5GDV3_9ARCH</name>
<dbReference type="GO" id="GO:0016791">
    <property type="term" value="F:phosphatase activity"/>
    <property type="evidence" value="ECO:0007669"/>
    <property type="project" value="TreeGrafter"/>
</dbReference>
<dbReference type="EMBL" id="JABJNZ010000014">
    <property type="protein sequence ID" value="MBT4870092.1"/>
    <property type="molecule type" value="Genomic_DNA"/>
</dbReference>
<gene>
    <name evidence="4" type="ORF">HON47_00775</name>
</gene>
<evidence type="ECO:0000313" key="4">
    <source>
        <dbReference type="EMBL" id="MBT4870092.1"/>
    </source>
</evidence>
<protein>
    <submittedName>
        <fullName evidence="4">HAD family hydrolase</fullName>
    </submittedName>
</protein>
<dbReference type="PANTHER" id="PTHR46470:SF2">
    <property type="entry name" value="GLYCERALDEHYDE 3-PHOSPHATE PHOSPHATASE"/>
    <property type="match status" value="1"/>
</dbReference>
<dbReference type="Gene3D" id="1.10.150.520">
    <property type="match status" value="1"/>
</dbReference>
<keyword evidence="3" id="KW-0460">Magnesium</keyword>
<keyword evidence="2 4" id="KW-0378">Hydrolase</keyword>
<dbReference type="SFLD" id="SFLDS00003">
    <property type="entry name" value="Haloacid_Dehalogenase"/>
    <property type="match status" value="1"/>
</dbReference>
<evidence type="ECO:0000256" key="1">
    <source>
        <dbReference type="ARBA" id="ARBA00022723"/>
    </source>
</evidence>
<dbReference type="AlphaFoldDB" id="A0A8T5GDV3"/>
<evidence type="ECO:0000256" key="3">
    <source>
        <dbReference type="ARBA" id="ARBA00022842"/>
    </source>
</evidence>
<dbReference type="SUPFAM" id="SSF56784">
    <property type="entry name" value="HAD-like"/>
    <property type="match status" value="1"/>
</dbReference>
<dbReference type="InterPro" id="IPR051400">
    <property type="entry name" value="HAD-like_hydrolase"/>
</dbReference>
<dbReference type="Proteomes" id="UP000722459">
    <property type="component" value="Unassembled WGS sequence"/>
</dbReference>
<dbReference type="InterPro" id="IPR036412">
    <property type="entry name" value="HAD-like_sf"/>
</dbReference>
<dbReference type="InterPro" id="IPR023214">
    <property type="entry name" value="HAD_sf"/>
</dbReference>
<reference evidence="4" key="1">
    <citation type="journal article" date="2021" name="ISME J.">
        <title>Mercury methylation by metabolically versatile and cosmopolitan marine bacteria.</title>
        <authorList>
            <person name="Lin H."/>
            <person name="Ascher D.B."/>
            <person name="Myung Y."/>
            <person name="Lamborg C.H."/>
            <person name="Hallam S.J."/>
            <person name="Gionfriddo C.M."/>
            <person name="Holt K.E."/>
            <person name="Moreau J.W."/>
        </authorList>
    </citation>
    <scope>NUCLEOTIDE SEQUENCE</scope>
    <source>
        <strain evidence="4">SI075_bin30</strain>
    </source>
</reference>
<dbReference type="Gene3D" id="3.40.50.1000">
    <property type="entry name" value="HAD superfamily/HAD-like"/>
    <property type="match status" value="1"/>
</dbReference>
<keyword evidence="1" id="KW-0479">Metal-binding</keyword>
<dbReference type="PANTHER" id="PTHR46470">
    <property type="entry name" value="N-ACYLNEURAMINATE-9-PHOSPHATASE"/>
    <property type="match status" value="1"/>
</dbReference>
<dbReference type="Pfam" id="PF00702">
    <property type="entry name" value="Hydrolase"/>
    <property type="match status" value="1"/>
</dbReference>
<dbReference type="GO" id="GO:0046872">
    <property type="term" value="F:metal ion binding"/>
    <property type="evidence" value="ECO:0007669"/>
    <property type="project" value="UniProtKB-KW"/>
</dbReference>
<comment type="caution">
    <text evidence="4">The sequence shown here is derived from an EMBL/GenBank/DDBJ whole genome shotgun (WGS) entry which is preliminary data.</text>
</comment>
<accession>A0A8T5GDV3</accession>
<dbReference type="SFLD" id="SFLDG01129">
    <property type="entry name" value="C1.5:_HAD__Beta-PGM__Phosphata"/>
    <property type="match status" value="1"/>
</dbReference>
<evidence type="ECO:0000256" key="2">
    <source>
        <dbReference type="ARBA" id="ARBA00022801"/>
    </source>
</evidence>